<dbReference type="Gene3D" id="2.30.130.60">
    <property type="match status" value="1"/>
</dbReference>
<organism evidence="2 3">
    <name type="scientific">Candidatus Bilamarchaeum dharawalense</name>
    <dbReference type="NCBI Taxonomy" id="2885759"/>
    <lineage>
        <taxon>Archaea</taxon>
        <taxon>Candidatus Micrarchaeota</taxon>
        <taxon>Candidatus Micrarchaeia</taxon>
        <taxon>Candidatus Anstonellales</taxon>
        <taxon>Candidatus Bilamarchaeaceae</taxon>
        <taxon>Candidatus Bilamarchaeum</taxon>
    </lineage>
</organism>
<dbReference type="Proteomes" id="UP000789941">
    <property type="component" value="Unassembled WGS sequence"/>
</dbReference>
<dbReference type="EMBL" id="CABMJJ010000001">
    <property type="protein sequence ID" value="VVC02470.1"/>
    <property type="molecule type" value="Genomic_DNA"/>
</dbReference>
<dbReference type="GO" id="GO:0008168">
    <property type="term" value="F:methyltransferase activity"/>
    <property type="evidence" value="ECO:0007669"/>
    <property type="project" value="UniProtKB-KW"/>
</dbReference>
<proteinExistence type="predicted"/>
<dbReference type="GO" id="GO:0032259">
    <property type="term" value="P:methylation"/>
    <property type="evidence" value="ECO:0007669"/>
    <property type="project" value="UniProtKB-KW"/>
</dbReference>
<evidence type="ECO:0000259" key="1">
    <source>
        <dbReference type="Pfam" id="PF13636"/>
    </source>
</evidence>
<reference evidence="2 3" key="1">
    <citation type="submission" date="2019-08" db="EMBL/GenBank/DDBJ databases">
        <authorList>
            <person name="Vazquez-Campos X."/>
        </authorList>
    </citation>
    <scope>NUCLEOTIDE SEQUENCE [LARGE SCALE GENOMIC DNA]</scope>
    <source>
        <strain evidence="2">LFW-283_2</strain>
    </source>
</reference>
<keyword evidence="2" id="KW-0489">Methyltransferase</keyword>
<dbReference type="InterPro" id="IPR027391">
    <property type="entry name" value="Nol1_Nop2_Fmu_2"/>
</dbReference>
<dbReference type="EC" id="2.1.1.178" evidence="2"/>
<protein>
    <submittedName>
        <fullName evidence="2">Ribosomal RNA small subunit methyltransferase F</fullName>
        <ecNumber evidence="2">2.1.1.178</ecNumber>
    </submittedName>
</protein>
<comment type="caution">
    <text evidence="2">The sequence shown here is derived from an EMBL/GenBank/DDBJ whole genome shotgun (WGS) entry which is preliminary data.</text>
</comment>
<sequence>MSYDDDYGNPEPADPKKIQSEVLAYLYSRFGFDQKLFDNFGLYLGSKGKIYLGPKQLIKEPKIVTLGIMIARADGGIKPTTNLFQIFGKQITKNYIKISKEQAIVYVKGEDMNLGDIQNASDGYVLIKYGDIPLGCGFLKGHALKNMMPKAKRIGLKYI</sequence>
<keyword evidence="2" id="KW-0808">Transferase</keyword>
<dbReference type="AlphaFoldDB" id="A0A5E4LKE9"/>
<gene>
    <name evidence="2" type="primary">rsmF_1</name>
    <name evidence="2" type="ORF">LFW2832_00020</name>
</gene>
<accession>A0A5E4LKE9</accession>
<evidence type="ECO:0000313" key="3">
    <source>
        <dbReference type="Proteomes" id="UP000789941"/>
    </source>
</evidence>
<evidence type="ECO:0000313" key="2">
    <source>
        <dbReference type="EMBL" id="VVC02470.1"/>
    </source>
</evidence>
<feature type="domain" description="rRNA small subunit methyltransferase F RNA-binding PUA-like" evidence="1">
    <location>
        <begin position="104"/>
        <end position="153"/>
    </location>
</feature>
<dbReference type="Pfam" id="PF13636">
    <property type="entry name" value="Methyltranf_PUA"/>
    <property type="match status" value="1"/>
</dbReference>
<name>A0A5E4LKE9_9ARCH</name>